<organism evidence="1 2">
    <name type="scientific">Planomicrobium soli</name>
    <dbReference type="NCBI Taxonomy" id="1176648"/>
    <lineage>
        <taxon>Bacteria</taxon>
        <taxon>Bacillati</taxon>
        <taxon>Bacillota</taxon>
        <taxon>Bacilli</taxon>
        <taxon>Bacillales</taxon>
        <taxon>Caryophanaceae</taxon>
        <taxon>Planomicrobium</taxon>
    </lineage>
</organism>
<protein>
    <recommendedName>
        <fullName evidence="3">Nucleic acid-binding protein</fullName>
    </recommendedName>
</protein>
<reference evidence="1 2" key="1">
    <citation type="submission" date="2018-03" db="EMBL/GenBank/DDBJ databases">
        <title>Genomic Encyclopedia of Type Strains, Phase III (KMG-III): the genomes of soil and plant-associated and newly described type strains.</title>
        <authorList>
            <person name="Whitman W."/>
        </authorList>
    </citation>
    <scope>NUCLEOTIDE SEQUENCE [LARGE SCALE GENOMIC DNA]</scope>
    <source>
        <strain evidence="1 2">CGMCC 1.12259</strain>
    </source>
</reference>
<dbReference type="RefSeq" id="WP_106532453.1">
    <property type="nucleotide sequence ID" value="NZ_PYAT01000003.1"/>
</dbReference>
<comment type="caution">
    <text evidence="1">The sequence shown here is derived from an EMBL/GenBank/DDBJ whole genome shotgun (WGS) entry which is preliminary data.</text>
</comment>
<accession>A0A2P8H3Z7</accession>
<evidence type="ECO:0000313" key="1">
    <source>
        <dbReference type="EMBL" id="PSL40942.1"/>
    </source>
</evidence>
<proteinExistence type="predicted"/>
<dbReference type="Proteomes" id="UP000242682">
    <property type="component" value="Unassembled WGS sequence"/>
</dbReference>
<evidence type="ECO:0008006" key="3">
    <source>
        <dbReference type="Google" id="ProtNLM"/>
    </source>
</evidence>
<gene>
    <name evidence="1" type="ORF">B0H99_10374</name>
</gene>
<keyword evidence="2" id="KW-1185">Reference proteome</keyword>
<dbReference type="OrthoDB" id="1644422at2"/>
<name>A0A2P8H3Z7_9BACL</name>
<sequence length="66" mass="7205">MRICHQCQTEMIADCNVNVEGGLYGIKISKKGGGIFRRASAKPKAAVCPDCGNVAFYIEDPRAFRV</sequence>
<evidence type="ECO:0000313" key="2">
    <source>
        <dbReference type="Proteomes" id="UP000242682"/>
    </source>
</evidence>
<dbReference type="EMBL" id="PYAT01000003">
    <property type="protein sequence ID" value="PSL40942.1"/>
    <property type="molecule type" value="Genomic_DNA"/>
</dbReference>
<dbReference type="AlphaFoldDB" id="A0A2P8H3Z7"/>